<dbReference type="InterPro" id="IPR028629">
    <property type="entry name" value="Cas9"/>
</dbReference>
<dbReference type="eggNOG" id="COG3513">
    <property type="taxonomic scope" value="Bacteria"/>
</dbReference>
<keyword evidence="8 12" id="KW-0051">Antiviral defense</keyword>
<dbReference type="NCBIfam" id="TIGR01865">
    <property type="entry name" value="cas_Csn1"/>
    <property type="match status" value="1"/>
</dbReference>
<keyword evidence="6" id="KW-0460">Magnesium</keyword>
<keyword evidence="5 12" id="KW-0378">Hydrolase</keyword>
<evidence type="ECO:0000256" key="1">
    <source>
        <dbReference type="ARBA" id="ARBA00001946"/>
    </source>
</evidence>
<dbReference type="GO" id="GO:0046872">
    <property type="term" value="F:metal ion binding"/>
    <property type="evidence" value="ECO:0007669"/>
    <property type="project" value="UniProtKB-UniRule"/>
</dbReference>
<dbReference type="EC" id="3.1.-.-" evidence="12"/>
<evidence type="ECO:0000256" key="9">
    <source>
        <dbReference type="ARBA" id="ARBA00023125"/>
    </source>
</evidence>
<evidence type="ECO:0000259" key="14">
    <source>
        <dbReference type="PROSITE" id="PS51749"/>
    </source>
</evidence>
<evidence type="ECO:0000256" key="11">
    <source>
        <dbReference type="ARBA" id="ARBA00046380"/>
    </source>
</evidence>
<comment type="caution">
    <text evidence="12">Lacks conserved residue(s) required for the propagation of feature annotation.</text>
</comment>
<gene>
    <name evidence="12" type="primary">cas9</name>
    <name evidence="15" type="ordered locus">MMOB0330</name>
</gene>
<feature type="domain" description="HNH Cas9-type" evidence="14">
    <location>
        <begin position="610"/>
        <end position="778"/>
    </location>
</feature>
<dbReference type="InterPro" id="IPR033114">
    <property type="entry name" value="HNH_CAS9"/>
</dbReference>
<dbReference type="GO" id="GO:0051607">
    <property type="term" value="P:defense response to virus"/>
    <property type="evidence" value="ECO:0007669"/>
    <property type="project" value="UniProtKB-UniRule"/>
</dbReference>
<dbReference type="KEGG" id="mmo:MMOB0330"/>
<keyword evidence="3" id="KW-0479">Metal-binding</keyword>
<keyword evidence="4 12" id="KW-0255">Endonuclease</keyword>
<evidence type="ECO:0000256" key="3">
    <source>
        <dbReference type="ARBA" id="ARBA00022723"/>
    </source>
</evidence>
<dbReference type="GO" id="GO:0043571">
    <property type="term" value="P:maintenance of CRISPR repeat elements"/>
    <property type="evidence" value="ECO:0007669"/>
    <property type="project" value="UniProtKB-UniRule"/>
</dbReference>
<evidence type="ECO:0000256" key="10">
    <source>
        <dbReference type="ARBA" id="ARBA00023211"/>
    </source>
</evidence>
<protein>
    <recommendedName>
        <fullName evidence="12">CRISPR-associated endonuclease Cas9</fullName>
        <ecNumber evidence="12">3.1.-.-</ecNumber>
    </recommendedName>
</protein>
<dbReference type="InterPro" id="IPR041383">
    <property type="entry name" value="RuvC_III"/>
</dbReference>
<comment type="domain">
    <text evidence="12">Has 2 endonuclease domains. The discontinuous RuvC-like domain cleaves the target DNA noncomplementary to crRNA while the HNH nuclease domain cleaves the target DNA complementary to crRNA.</text>
</comment>
<evidence type="ECO:0000256" key="5">
    <source>
        <dbReference type="ARBA" id="ARBA00022801"/>
    </source>
</evidence>
<dbReference type="Proteomes" id="UP000009072">
    <property type="component" value="Chromosome"/>
</dbReference>
<keyword evidence="16" id="KW-1185">Reference proteome</keyword>
<comment type="similarity">
    <text evidence="12">Belongs to the CRISPR-associated Cas9 family.</text>
</comment>
<organism evidence="15 16">
    <name type="scientific">Mycoplasma mobile (strain ATCC 43663 / 163K / NCTC 11711)</name>
    <name type="common">Mesomycoplasma mobile</name>
    <dbReference type="NCBI Taxonomy" id="267748"/>
    <lineage>
        <taxon>Bacteria</taxon>
        <taxon>Bacillati</taxon>
        <taxon>Mycoplasmatota</taxon>
        <taxon>Mycoplasmoidales</taxon>
        <taxon>Metamycoplasmataceae</taxon>
        <taxon>Mesomycoplasma</taxon>
    </lineage>
</organism>
<evidence type="ECO:0000256" key="6">
    <source>
        <dbReference type="ARBA" id="ARBA00022842"/>
    </source>
</evidence>
<proteinExistence type="inferred from homology"/>
<evidence type="ECO:0000313" key="16">
    <source>
        <dbReference type="Proteomes" id="UP000009072"/>
    </source>
</evidence>
<dbReference type="PROSITE" id="PS51749">
    <property type="entry name" value="HNH_CAS9"/>
    <property type="match status" value="1"/>
</dbReference>
<feature type="coiled-coil region" evidence="13">
    <location>
        <begin position="892"/>
        <end position="919"/>
    </location>
</feature>
<accession>Q6KIQ7</accession>
<evidence type="ECO:0000256" key="8">
    <source>
        <dbReference type="ARBA" id="ARBA00023118"/>
    </source>
</evidence>
<dbReference type="Pfam" id="PF18541">
    <property type="entry name" value="RuvC_III"/>
    <property type="match status" value="1"/>
</dbReference>
<evidence type="ECO:0000256" key="4">
    <source>
        <dbReference type="ARBA" id="ARBA00022759"/>
    </source>
</evidence>
<dbReference type="InterPro" id="IPR036397">
    <property type="entry name" value="RNaseH_sf"/>
</dbReference>
<evidence type="ECO:0000313" key="15">
    <source>
        <dbReference type="EMBL" id="AAT27519.1"/>
    </source>
</evidence>
<evidence type="ECO:0000256" key="7">
    <source>
        <dbReference type="ARBA" id="ARBA00022884"/>
    </source>
</evidence>
<comment type="function">
    <text evidence="12">CRISPR (clustered regularly interspaced short palindromic repeat) is an adaptive immune system that provides protection against mobile genetic elements (viruses, transposable elements and conjugative plasmids). CRISPR clusters contain spacers, sequences complementary to antecedent mobile elements, and target invading nucleic acids. CRISPR clusters are transcribed and processed into CRISPR RNA (crRNA). In type II CRISPR systems correct processing of pre-crRNA requires a trans-encoded small RNA (tracrRNA), endogenous ribonuclease 3 (rnc) and this protein. The tracrRNA serves as a guide for ribonuclease 3-aided processing of pre-crRNA. Subsequently Cas9/crRNA/tracrRNA endonucleolytically cleaves linear or circular dsDNA target complementary to the spacer; Cas9 is inactive in the absence of the 2 guide RNAs (gRNA). Cas9 recognizes the protospacer adjacent motif (PAM) in the CRISPR repeat sequences to help distinguish self versus nonself, as targets within the bacterial CRISPR locus do not have PAMs. PAM recognition is also required for catalytic activity.</text>
</comment>
<dbReference type="EMBL" id="AE017308">
    <property type="protein sequence ID" value="AAT27519.1"/>
    <property type="molecule type" value="Genomic_DNA"/>
</dbReference>
<comment type="subunit">
    <text evidence="11 12">Monomer. Binds crRNA and tracrRNA.</text>
</comment>
<dbReference type="Pfam" id="PF13395">
    <property type="entry name" value="HNH_4"/>
    <property type="match status" value="1"/>
</dbReference>
<dbReference type="AlphaFoldDB" id="Q6KIQ7"/>
<keyword evidence="9 12" id="KW-0238">DNA-binding</keyword>
<evidence type="ECO:0000256" key="2">
    <source>
        <dbReference type="ARBA" id="ARBA00022722"/>
    </source>
</evidence>
<keyword evidence="7 12" id="KW-0694">RNA-binding</keyword>
<feature type="active site" description="For RuvC-like nuclease domain" evidence="12">
    <location>
        <position position="20"/>
    </location>
</feature>
<evidence type="ECO:0000256" key="13">
    <source>
        <dbReference type="SAM" id="Coils"/>
    </source>
</evidence>
<reference evidence="15 16" key="1">
    <citation type="journal article" date="2004" name="Genome Res.">
        <title>The complete genome and proteome of Mycoplasma mobile.</title>
        <authorList>
            <person name="Jaffe J.D."/>
            <person name="Stange-Thomann N."/>
            <person name="Smith C."/>
            <person name="DeCaprio D."/>
            <person name="Fisher S."/>
            <person name="Butler J."/>
            <person name="Calvo S."/>
            <person name="Elkins T."/>
            <person name="FitzGerald M.G."/>
            <person name="Hafez N."/>
            <person name="Kodira C.D."/>
            <person name="Major J."/>
            <person name="Wang S."/>
            <person name="Wilkinson J."/>
            <person name="Nicol R."/>
            <person name="Nusbaum C."/>
            <person name="Birren B."/>
            <person name="Berg H.C."/>
            <person name="Church G.M."/>
        </authorList>
    </citation>
    <scope>NUCLEOTIDE SEQUENCE [LARGE SCALE GENOMIC DNA]</scope>
    <source>
        <strain evidence="16">ATCC 43663 / 163K / NCTC 11711</strain>
    </source>
</reference>
<dbReference type="STRING" id="267748.MMOB0330"/>
<comment type="cofactor">
    <cofactor evidence="1">
        <name>Mg(2+)</name>
        <dbReference type="ChEBI" id="CHEBI:18420"/>
    </cofactor>
</comment>
<keyword evidence="2 12" id="KW-0540">Nuclease</keyword>
<dbReference type="HAMAP" id="MF_01480">
    <property type="entry name" value="Cas9"/>
    <property type="match status" value="1"/>
</dbReference>
<feature type="active site" description="Proton acceptor for HNH nuclease domain" evidence="12">
    <location>
        <position position="685"/>
    </location>
</feature>
<sequence>MYFYKNKENKLNKKVVLGLDLGIASVGWCLTDISQKEDNKFPIILHGVRLFETVDDSDDKLLNETRRKKRGQRRRNRRLFTRKRDFIKYLIDNNIIELEFDKNPKILVRNFIEKYINPFSKNLELKYKSVTNLPIGFHNLRKAAINEKYKLDKSELIVLLYFYLSLRGAFFDNPEDTKSKEMNKNEIEIFDKNESIKNAEFPIDKIIEFYKISGKIRSTINLKFGHQDYLKEIKQVFEKQNIDFMNYEKFAMEEKSFFSRIRNYSEGPGNEKSFSKYGLYANENGNPELIINEKGQKIYTKIFKTLWESKIGKCSYDKKLYRAPKNSFSAKVFDITNKLTDWKHKNEYISERLKRKILLSRFLNKDSKSAVEKILKEENIKFENLSEIAYNKDDNKINLPIINAYHSLTTIFKKHLINFENYLISNENDLSKLMSFYKQQSEKLFVPNEKGSYEINQNNNVLHIFDAISNILNKFSTIQDRIRILEGYFEFSNLKKDVKSSEIYSEIAKLREFSGTSSLSFGAYYKFIPNLISEGSKNYSTISYEEKALQNQKNNFSHSNLFEKTWVEDLIASPTVKRSLRQTMNLLKEIFKYSEKNNLEIEKIVVEVTRSSNNKHERKKIEGINKYRKEKYEELKKVYDLPNENTTLLKKLWLLRQQQGYDAYSLRKIEANDVINKPWNYDIDHIVPRSISFDDSFSNLVIVNKLDNAKKSNDLSAKQFIEKIYGIEKLKEAKENWGNWYLRNANGKAFNDKGKFIKLYTIDNLDEFDNSDFINRNLSDTSYITNALVNHLTFSNSKYKYSVVSVNGKQTSNLRNQIAFVGIKNNKETEREWKRPEGFKSINSNDFLIREEGKNDVKDDVLIKDRSFNGHHAEDAYFITIISQYFRSFKRIERLNVNYRKETRELDDLEKNNIKFKEKASFDNFLLINALDELNEKLNQMRFSRMVITKKNTQLFNETLYSGKYDKGKNTIKKVEKLNLLDNRTDKIKKIEEFFDEDKLKENELTKLHIFNHDKNLYETLKIIWNEVKIEIKNKNLNEKNYFKYFVNKKLQEGKISFNEWVPILDNDFKIIRKIRYIKFSSEEKETDEIIFSQSNFLKIDQRQNFSFHNTLYWVQIWVYKNQKDQYCFISIDARNSKFEKDEIKINYEKLKTQKEKLQIINEEPILKINKGDLFENEEKELFYIVGRDEKPQKLEIKYILGKKIKDQKQIQKPVKKYFPNWKKVNLTYMGEIFKK</sequence>
<dbReference type="Gene3D" id="3.30.420.10">
    <property type="entry name" value="Ribonuclease H-like superfamily/Ribonuclease H"/>
    <property type="match status" value="3"/>
</dbReference>
<dbReference type="HOGENOM" id="CLU_006834_0_0_14"/>
<dbReference type="GO" id="GO:0016787">
    <property type="term" value="F:hydrolase activity"/>
    <property type="evidence" value="ECO:0007669"/>
    <property type="project" value="UniProtKB-KW"/>
</dbReference>
<keyword evidence="10" id="KW-0464">Manganese</keyword>
<dbReference type="GO" id="GO:0003677">
    <property type="term" value="F:DNA binding"/>
    <property type="evidence" value="ECO:0007669"/>
    <property type="project" value="UniProtKB-UniRule"/>
</dbReference>
<dbReference type="InterPro" id="IPR003615">
    <property type="entry name" value="HNH_nuc"/>
</dbReference>
<dbReference type="GO" id="GO:0004519">
    <property type="term" value="F:endonuclease activity"/>
    <property type="evidence" value="ECO:0007669"/>
    <property type="project" value="UniProtKB-UniRule"/>
</dbReference>
<evidence type="ECO:0000256" key="12">
    <source>
        <dbReference type="HAMAP-Rule" id="MF_01480"/>
    </source>
</evidence>
<keyword evidence="13" id="KW-0175">Coiled coil</keyword>
<dbReference type="GO" id="GO:0003723">
    <property type="term" value="F:RNA binding"/>
    <property type="evidence" value="ECO:0007669"/>
    <property type="project" value="UniProtKB-UniRule"/>
</dbReference>
<name>Q6KIQ7_MYCM1</name>